<keyword evidence="2" id="KW-1185">Reference proteome</keyword>
<dbReference type="AlphaFoldDB" id="A0AA35LB09"/>
<evidence type="ECO:0000313" key="2">
    <source>
        <dbReference type="Proteomes" id="UP001178461"/>
    </source>
</evidence>
<dbReference type="GO" id="GO:0005794">
    <property type="term" value="C:Golgi apparatus"/>
    <property type="evidence" value="ECO:0007669"/>
    <property type="project" value="InterPro"/>
</dbReference>
<protein>
    <submittedName>
        <fullName evidence="1">Uncharacterized protein</fullName>
    </submittedName>
</protein>
<dbReference type="PANTHER" id="PTHR18887">
    <property type="entry name" value="GOLGI-ASSOCIATED PROTEIN GCP360-RELATED"/>
    <property type="match status" value="1"/>
</dbReference>
<name>A0AA35LB09_9SAUR</name>
<gene>
    <name evidence="1" type="ORF">PODLI_1B032964</name>
</gene>
<dbReference type="InterPro" id="IPR026202">
    <property type="entry name" value="GOLGB1"/>
</dbReference>
<accession>A0AA35LB09</accession>
<dbReference type="Proteomes" id="UP001178461">
    <property type="component" value="Chromosome 14"/>
</dbReference>
<evidence type="ECO:0000313" key="1">
    <source>
        <dbReference type="EMBL" id="CAI5792329.1"/>
    </source>
</evidence>
<dbReference type="PANTHER" id="PTHR18887:SF4">
    <property type="entry name" value="GOLGIN SUBFAMILY B MEMBER 1-LIKE"/>
    <property type="match status" value="1"/>
</dbReference>
<organism evidence="1 2">
    <name type="scientific">Podarcis lilfordi</name>
    <name type="common">Lilford's wall lizard</name>
    <dbReference type="NCBI Taxonomy" id="74358"/>
    <lineage>
        <taxon>Eukaryota</taxon>
        <taxon>Metazoa</taxon>
        <taxon>Chordata</taxon>
        <taxon>Craniata</taxon>
        <taxon>Vertebrata</taxon>
        <taxon>Euteleostomi</taxon>
        <taxon>Lepidosauria</taxon>
        <taxon>Squamata</taxon>
        <taxon>Bifurcata</taxon>
        <taxon>Unidentata</taxon>
        <taxon>Episquamata</taxon>
        <taxon>Laterata</taxon>
        <taxon>Lacertibaenia</taxon>
        <taxon>Lacertidae</taxon>
        <taxon>Podarcis</taxon>
    </lineage>
</organism>
<sequence length="176" mass="19473">MLKWGSGDVSATKSGALGPFQAASISVTNLTEKLVQNEQLVAGLKELVREKDNELCLKAKELKKEKEAPETKISKLKLQNKAKVISSTTQLEELKKQLSGDEIQEGISKQKRAASRGKILVQSYLGLKLPQVECFWVALRSDPEVTEHSTSGFCRSRMRWSGESRPADTGCILLRT</sequence>
<proteinExistence type="predicted"/>
<reference evidence="1" key="1">
    <citation type="submission" date="2022-12" db="EMBL/GenBank/DDBJ databases">
        <authorList>
            <person name="Alioto T."/>
            <person name="Alioto T."/>
            <person name="Gomez Garrido J."/>
        </authorList>
    </citation>
    <scope>NUCLEOTIDE SEQUENCE</scope>
</reference>
<dbReference type="EMBL" id="OX395139">
    <property type="protein sequence ID" value="CAI5792329.1"/>
    <property type="molecule type" value="Genomic_DNA"/>
</dbReference>